<dbReference type="InterPro" id="IPR036116">
    <property type="entry name" value="FN3_sf"/>
</dbReference>
<comment type="similarity">
    <text evidence="2">Belongs to the type I cytokine receptor family. Type 2 subfamily.</text>
</comment>
<evidence type="ECO:0000256" key="6">
    <source>
        <dbReference type="ARBA" id="ARBA00022989"/>
    </source>
</evidence>
<keyword evidence="5" id="KW-0677">Repeat</keyword>
<feature type="signal peptide" evidence="12">
    <location>
        <begin position="1"/>
        <end position="19"/>
    </location>
</feature>
<dbReference type="GO" id="GO:0004896">
    <property type="term" value="F:cytokine receptor activity"/>
    <property type="evidence" value="ECO:0007669"/>
    <property type="project" value="InterPro"/>
</dbReference>
<evidence type="ECO:0000256" key="8">
    <source>
        <dbReference type="ARBA" id="ARBA00023157"/>
    </source>
</evidence>
<dbReference type="Ensembl" id="ENSANIT00000000372.1">
    <property type="protein sequence ID" value="ENSANIP00000000363.1"/>
    <property type="gene ID" value="ENSANIG00000000278.1"/>
</dbReference>
<evidence type="ECO:0000256" key="3">
    <source>
        <dbReference type="ARBA" id="ARBA00022692"/>
    </source>
</evidence>
<dbReference type="InterPro" id="IPR003961">
    <property type="entry name" value="FN3_dom"/>
</dbReference>
<name>A0A8B9M0A7_9AVES</name>
<reference evidence="14" key="1">
    <citation type="submission" date="2025-08" db="UniProtKB">
        <authorList>
            <consortium name="Ensembl"/>
        </authorList>
    </citation>
    <scope>IDENTIFICATION</scope>
</reference>
<evidence type="ECO:0000256" key="1">
    <source>
        <dbReference type="ARBA" id="ARBA00004479"/>
    </source>
</evidence>
<dbReference type="Pfam" id="PF17971">
    <property type="entry name" value="LIFR_D2"/>
    <property type="match status" value="1"/>
</dbReference>
<evidence type="ECO:0000256" key="7">
    <source>
        <dbReference type="ARBA" id="ARBA00023136"/>
    </source>
</evidence>
<feature type="chain" id="PRO_5034481882" evidence="12">
    <location>
        <begin position="20"/>
        <end position="929"/>
    </location>
</feature>
<evidence type="ECO:0000256" key="2">
    <source>
        <dbReference type="ARBA" id="ARBA00008921"/>
    </source>
</evidence>
<keyword evidence="6 11" id="KW-1133">Transmembrane helix</keyword>
<evidence type="ECO:0000313" key="14">
    <source>
        <dbReference type="Ensembl" id="ENSANIP00000000363.1"/>
    </source>
</evidence>
<feature type="domain" description="Fibronectin type-III" evidence="13">
    <location>
        <begin position="325"/>
        <end position="421"/>
    </location>
</feature>
<dbReference type="InterPro" id="IPR013783">
    <property type="entry name" value="Ig-like_fold"/>
</dbReference>
<evidence type="ECO:0000313" key="15">
    <source>
        <dbReference type="Proteomes" id="UP000694541"/>
    </source>
</evidence>
<evidence type="ECO:0000256" key="5">
    <source>
        <dbReference type="ARBA" id="ARBA00022737"/>
    </source>
</evidence>
<keyword evidence="4 12" id="KW-0732">Signal</keyword>
<dbReference type="SMART" id="SM00060">
    <property type="entry name" value="FN3"/>
    <property type="match status" value="4"/>
</dbReference>
<dbReference type="PANTHER" id="PTHR48423">
    <property type="entry name" value="INTERLEUKIN-27 RECEPTOR SUBUNIT ALPHA"/>
    <property type="match status" value="1"/>
</dbReference>
<sequence>MMNPFMVLAVLLPLRTCDATYSQQESIVFPVMYLNVSKDLALQRLLVEWDVGKSAHDSELAMSFEIQVHQTHENTTVWTEFHNVTLDKSGKPLHWMWDSDLPLECMSHSVRIRSKAEASKIWSHWSLWETVPGLDTSNNSGPQIFPNEKIVEEGSDITFCCIGRKGQIIKEFFLVPAVHVSSHKNSQVGLLTVKNVAHQEVPHISVYCQESCNEEQCYDHAIFFVGKPPDTPNDFSCQTQDMRIVTCTWSQGGDTHLYGRHSPKYTLSEEFSQKMVPCTVTCSEQCSCSWDIGQQRICNITVTVENPLGKKTATDVFDVTHRIYPAAPFQLWEECTDTEITLYWKHRNTGIELFCQTEVIQPDGQVELHNSSDVQLHYGSITLSGLQPYTEYTARVHCGTAKHFWRWSEWSEVLTIRTKEASPSGKLDIWREITPVLGGRNVTLFWKQAPSFRANARSISYEVTWEKVEDGSKPESISFSSVYNSTRISIDNHSYRISIMAKNNVNYSLPSVLIIPRATGTEELKEEQVNGTDDGIFISWEPRHIYDSYIIDWCNFPMLQPCDLQWKRFGPNTSSALINSAAFVPGVRYNFHVYGSVANTASLLEKKTGYLRELPTLLDPVVEKVELTFNAVTLSWDSYPINKSQFGFVRGYHVYVSPIQENCSLKGSKKHVLPDGSVLCKYTVENPEEKRYTVKHLLSNTKYKLVVKAYTSGGETPIVNFIYIDTPFNSNMLYLLVLLVIVPSLVAAICRWKMKWVKECCCPLIPSPNKSKVLSFKEVKIDSEKVLKISDCIPDMLAVDSKAEAQKLHPWSQLSSTPTEDKIGGHNSPWLYPNENGERDFTPTPTPQTHTWFENFAYSSHLAVESDPCHIPETLEPSKPELSVLLYQPHYYFDIFNKDVASTPRETAGRKTSLRYISQTDVHCLGRRL</sequence>
<feature type="domain" description="Fibronectin type-III" evidence="13">
    <location>
        <begin position="616"/>
        <end position="729"/>
    </location>
</feature>
<keyword evidence="3 11" id="KW-0812">Transmembrane</keyword>
<keyword evidence="7 11" id="KW-0472">Membrane</keyword>
<dbReference type="PANTHER" id="PTHR48423:SF1">
    <property type="entry name" value="INTERLEUKIN-27 RECEPTOR SUBUNIT ALPHA"/>
    <property type="match status" value="1"/>
</dbReference>
<keyword evidence="9" id="KW-0675">Receptor</keyword>
<evidence type="ECO:0000256" key="4">
    <source>
        <dbReference type="ARBA" id="ARBA00022729"/>
    </source>
</evidence>
<dbReference type="SUPFAM" id="SSF49265">
    <property type="entry name" value="Fibronectin type III"/>
    <property type="match status" value="4"/>
</dbReference>
<comment type="subcellular location">
    <subcellularLocation>
        <location evidence="1">Membrane</location>
        <topology evidence="1">Single-pass type I membrane protein</topology>
    </subcellularLocation>
</comment>
<dbReference type="FunFam" id="2.60.40.10:FF:001286">
    <property type="entry name" value="Oncostatin-M-specific receptor subunit beta"/>
    <property type="match status" value="1"/>
</dbReference>
<feature type="transmembrane region" description="Helical" evidence="11">
    <location>
        <begin position="732"/>
        <end position="750"/>
    </location>
</feature>
<dbReference type="InterPro" id="IPR003529">
    <property type="entry name" value="Hematopoietin_rcpt_Gp130_CS"/>
</dbReference>
<dbReference type="Gene3D" id="2.60.40.10">
    <property type="entry name" value="Immunoglobulins"/>
    <property type="match status" value="7"/>
</dbReference>
<dbReference type="GO" id="GO:0005886">
    <property type="term" value="C:plasma membrane"/>
    <property type="evidence" value="ECO:0007669"/>
    <property type="project" value="UniProtKB-ARBA"/>
</dbReference>
<keyword evidence="8" id="KW-1015">Disulfide bond</keyword>
<protein>
    <submittedName>
        <fullName evidence="14">Oncostatin M receptor</fullName>
    </submittedName>
</protein>
<dbReference type="CDD" id="cd00063">
    <property type="entry name" value="FN3"/>
    <property type="match status" value="2"/>
</dbReference>
<dbReference type="InterPro" id="IPR052672">
    <property type="entry name" value="Type1_Cytokine_Rcpt_Type2"/>
</dbReference>
<organism evidence="14 15">
    <name type="scientific">Accipiter nisus</name>
    <name type="common">Eurasian sparrowhawk</name>
    <dbReference type="NCBI Taxonomy" id="211598"/>
    <lineage>
        <taxon>Eukaryota</taxon>
        <taxon>Metazoa</taxon>
        <taxon>Chordata</taxon>
        <taxon>Craniata</taxon>
        <taxon>Vertebrata</taxon>
        <taxon>Euteleostomi</taxon>
        <taxon>Archelosauria</taxon>
        <taxon>Archosauria</taxon>
        <taxon>Dinosauria</taxon>
        <taxon>Saurischia</taxon>
        <taxon>Theropoda</taxon>
        <taxon>Coelurosauria</taxon>
        <taxon>Aves</taxon>
        <taxon>Neognathae</taxon>
        <taxon>Neoaves</taxon>
        <taxon>Telluraves</taxon>
        <taxon>Accipitrimorphae</taxon>
        <taxon>Accipitriformes</taxon>
        <taxon>Accipitridae</taxon>
        <taxon>Accipitrinae</taxon>
        <taxon>Accipiter</taxon>
    </lineage>
</organism>
<dbReference type="PROSITE" id="PS50853">
    <property type="entry name" value="FN3"/>
    <property type="match status" value="3"/>
</dbReference>
<dbReference type="Pfam" id="PF25552">
    <property type="entry name" value="LIFR_D4"/>
    <property type="match status" value="1"/>
</dbReference>
<keyword evidence="15" id="KW-1185">Reference proteome</keyword>
<proteinExistence type="inferred from homology"/>
<dbReference type="FunFam" id="2.60.40.10:FF:001289">
    <property type="entry name" value="Oncostatin-M-specific receptor subunit beta"/>
    <property type="match status" value="1"/>
</dbReference>
<dbReference type="PROSITE" id="PS01353">
    <property type="entry name" value="HEMATOPO_REC_L_F2"/>
    <property type="match status" value="1"/>
</dbReference>
<dbReference type="InterPro" id="IPR040817">
    <property type="entry name" value="LIFR_D2"/>
</dbReference>
<evidence type="ECO:0000256" key="11">
    <source>
        <dbReference type="SAM" id="Phobius"/>
    </source>
</evidence>
<accession>A0A8B9M0A7</accession>
<evidence type="ECO:0000256" key="12">
    <source>
        <dbReference type="SAM" id="SignalP"/>
    </source>
</evidence>
<reference evidence="14" key="2">
    <citation type="submission" date="2025-09" db="UniProtKB">
        <authorList>
            <consortium name="Ensembl"/>
        </authorList>
    </citation>
    <scope>IDENTIFICATION</scope>
</reference>
<keyword evidence="10" id="KW-0325">Glycoprotein</keyword>
<dbReference type="AlphaFoldDB" id="A0A8B9M0A7"/>
<dbReference type="Proteomes" id="UP000694541">
    <property type="component" value="Unplaced"/>
</dbReference>
<evidence type="ECO:0000256" key="9">
    <source>
        <dbReference type="ARBA" id="ARBA00023170"/>
    </source>
</evidence>
<dbReference type="FunFam" id="2.60.40.10:FF:000578">
    <property type="entry name" value="Leukemia inhibitory factor receptor"/>
    <property type="match status" value="1"/>
</dbReference>
<evidence type="ECO:0000256" key="10">
    <source>
        <dbReference type="ARBA" id="ARBA00023180"/>
    </source>
</evidence>
<dbReference type="FunFam" id="2.60.40.10:FF:000607">
    <property type="entry name" value="Leukemia inhibitory factor receptor"/>
    <property type="match status" value="1"/>
</dbReference>
<evidence type="ECO:0000259" key="13">
    <source>
        <dbReference type="PROSITE" id="PS50853"/>
    </source>
</evidence>
<feature type="domain" description="Fibronectin type-III" evidence="13">
    <location>
        <begin position="423"/>
        <end position="524"/>
    </location>
</feature>
<dbReference type="Pfam" id="PF00041">
    <property type="entry name" value="fn3"/>
    <property type="match status" value="1"/>
</dbReference>